<feature type="region of interest" description="Disordered" evidence="1">
    <location>
        <begin position="453"/>
        <end position="473"/>
    </location>
</feature>
<dbReference type="STRING" id="93625.A0A409X4W3"/>
<sequence>MIYTGDETPQDNKTGPAPQNARPGQGSAASAPPPPPSYENHRAFPQVQPHPHPHPHVVAVNSALLVPGHGHGHTARRRFLRAFVVAGLIWLLLTLFLQSLRMTIRWSNHPGSIDSWYYSIPSEVHLKTCVHGGSWTPVPMPARLTDPNPLDLQLDQDQGELYDYYQDAAETFFELPLSSETLFFLSRGDRLAGAIQVKTSADQAPDSASVHILIRYRTHIIIERTKACLVKRNANENGVGLFGPVFRWGSPGSDYSTSFEITVTLPEYSDSSPLNIKNFETDVPNSRHEIADLGGKVFFESIALKGSNSRIKAESLSATTGDIHTSNGVITGTFSTNDTLVLRTTNAAITADVNLRSEKADSRPTLSAKTSNGAIVSNINLISTLEHGQGGFFGVSADTSNAHLDIKFPKSPVDSTLNFKASTSNERASVSLNPAYEGSFDLQTSSVFKTTVDEHRVEDPSGRNRKRQARYRHSGKGVLVGDISWSPENAGRGRVAVSTSNAPVYVRV</sequence>
<dbReference type="InParanoid" id="A0A409X4W3"/>
<gene>
    <name evidence="3" type="ORF">CVT25_003459</name>
</gene>
<accession>A0A409X4W3</accession>
<feature type="compositionally biased region" description="Basic and acidic residues" evidence="1">
    <location>
        <begin position="453"/>
        <end position="462"/>
    </location>
</feature>
<organism evidence="3 4">
    <name type="scientific">Psilocybe cyanescens</name>
    <dbReference type="NCBI Taxonomy" id="93625"/>
    <lineage>
        <taxon>Eukaryota</taxon>
        <taxon>Fungi</taxon>
        <taxon>Dikarya</taxon>
        <taxon>Basidiomycota</taxon>
        <taxon>Agaricomycotina</taxon>
        <taxon>Agaricomycetes</taxon>
        <taxon>Agaricomycetidae</taxon>
        <taxon>Agaricales</taxon>
        <taxon>Agaricineae</taxon>
        <taxon>Strophariaceae</taxon>
        <taxon>Psilocybe</taxon>
    </lineage>
</organism>
<dbReference type="OrthoDB" id="5570013at2759"/>
<evidence type="ECO:0000313" key="4">
    <source>
        <dbReference type="Proteomes" id="UP000283269"/>
    </source>
</evidence>
<name>A0A409X4W3_PSICY</name>
<keyword evidence="2" id="KW-0472">Membrane</keyword>
<feature type="transmembrane region" description="Helical" evidence="2">
    <location>
        <begin position="79"/>
        <end position="97"/>
    </location>
</feature>
<keyword evidence="2" id="KW-1133">Transmembrane helix</keyword>
<keyword evidence="2" id="KW-0812">Transmembrane</keyword>
<dbReference type="Proteomes" id="UP000283269">
    <property type="component" value="Unassembled WGS sequence"/>
</dbReference>
<feature type="region of interest" description="Disordered" evidence="1">
    <location>
        <begin position="1"/>
        <end position="55"/>
    </location>
</feature>
<proteinExistence type="predicted"/>
<reference evidence="3 4" key="1">
    <citation type="journal article" date="2018" name="Evol. Lett.">
        <title>Horizontal gene cluster transfer increased hallucinogenic mushroom diversity.</title>
        <authorList>
            <person name="Reynolds H.T."/>
            <person name="Vijayakumar V."/>
            <person name="Gluck-Thaler E."/>
            <person name="Korotkin H.B."/>
            <person name="Matheny P.B."/>
            <person name="Slot J.C."/>
        </authorList>
    </citation>
    <scope>NUCLEOTIDE SEQUENCE [LARGE SCALE GENOMIC DNA]</scope>
    <source>
        <strain evidence="3 4">2631</strain>
    </source>
</reference>
<evidence type="ECO:0000256" key="2">
    <source>
        <dbReference type="SAM" id="Phobius"/>
    </source>
</evidence>
<evidence type="ECO:0000256" key="1">
    <source>
        <dbReference type="SAM" id="MobiDB-lite"/>
    </source>
</evidence>
<feature type="compositionally biased region" description="Basic residues" evidence="1">
    <location>
        <begin position="463"/>
        <end position="473"/>
    </location>
</feature>
<comment type="caution">
    <text evidence="3">The sequence shown here is derived from an EMBL/GenBank/DDBJ whole genome shotgun (WGS) entry which is preliminary data.</text>
</comment>
<dbReference type="AlphaFoldDB" id="A0A409X4W3"/>
<protein>
    <submittedName>
        <fullName evidence="3">Uncharacterized protein</fullName>
    </submittedName>
</protein>
<evidence type="ECO:0000313" key="3">
    <source>
        <dbReference type="EMBL" id="PPQ85828.1"/>
    </source>
</evidence>
<dbReference type="EMBL" id="NHYD01002622">
    <property type="protein sequence ID" value="PPQ85828.1"/>
    <property type="molecule type" value="Genomic_DNA"/>
</dbReference>
<keyword evidence="4" id="KW-1185">Reference proteome</keyword>